<name>A0A1H6IAI2_MAGFU</name>
<evidence type="ECO:0000313" key="4">
    <source>
        <dbReference type="Proteomes" id="UP000182983"/>
    </source>
</evidence>
<keyword evidence="3" id="KW-0378">Hydrolase</keyword>
<dbReference type="FunFam" id="2.70.70.10:FF:000019">
    <property type="entry name" value="M23 family peptidase"/>
    <property type="match status" value="1"/>
</dbReference>
<organism evidence="3 4">
    <name type="scientific">Magnetospirillum fulvum</name>
    <name type="common">Rhodospirillum fulvum</name>
    <dbReference type="NCBI Taxonomy" id="1082"/>
    <lineage>
        <taxon>Bacteria</taxon>
        <taxon>Pseudomonadati</taxon>
        <taxon>Pseudomonadota</taxon>
        <taxon>Alphaproteobacteria</taxon>
        <taxon>Rhodospirillales</taxon>
        <taxon>Rhodospirillaceae</taxon>
        <taxon>Magnetospirillum</taxon>
    </lineage>
</organism>
<reference evidence="4" key="1">
    <citation type="submission" date="2016-10" db="EMBL/GenBank/DDBJ databases">
        <authorList>
            <person name="Varghese N."/>
            <person name="Submissions S."/>
        </authorList>
    </citation>
    <scope>NUCLEOTIDE SEQUENCE [LARGE SCALE GENOMIC DNA]</scope>
    <source>
        <strain evidence="4">DSM 13234</strain>
    </source>
</reference>
<sequence length="272" mass="27950">MIRLVILIVVLALSGPGPAWAGASLEGRAEQGGLLLGRTEPGAEVRLDGKAVPVDPTGRFLIGFGRDQGPEAVLESRSPDGATETRTLAVAPRAWIEQRIEGLPQAKAKPDPVAQARIRAESAMVAALRARVSLDDGFAAGLLRPADGPVSGVFGSRRVYNGNPGAPHSGLDIAAPLGAPVRAAAAGTVILAAPDLFLTGRTVMVDHGIGLITSYAHLSRIDVAEGEHVAAGQSLGAIGASGLATGPHLHFGVSWQDRRLDPETVLAVLPGR</sequence>
<dbReference type="Proteomes" id="UP000182983">
    <property type="component" value="Unassembled WGS sequence"/>
</dbReference>
<accession>A0A1H6IAI2</accession>
<dbReference type="EMBL" id="FNWO01000010">
    <property type="protein sequence ID" value="SEH45635.1"/>
    <property type="molecule type" value="Genomic_DNA"/>
</dbReference>
<evidence type="ECO:0000256" key="1">
    <source>
        <dbReference type="SAM" id="SignalP"/>
    </source>
</evidence>
<evidence type="ECO:0000313" key="3">
    <source>
        <dbReference type="EMBL" id="SEH45635.1"/>
    </source>
</evidence>
<keyword evidence="4" id="KW-1185">Reference proteome</keyword>
<dbReference type="Pfam" id="PF01551">
    <property type="entry name" value="Peptidase_M23"/>
    <property type="match status" value="1"/>
</dbReference>
<dbReference type="SUPFAM" id="SSF51261">
    <property type="entry name" value="Duplicated hybrid motif"/>
    <property type="match status" value="1"/>
</dbReference>
<dbReference type="InterPro" id="IPR050570">
    <property type="entry name" value="Cell_wall_metabolism_enzyme"/>
</dbReference>
<feature type="signal peptide" evidence="1">
    <location>
        <begin position="1"/>
        <end position="21"/>
    </location>
</feature>
<dbReference type="CDD" id="cd12797">
    <property type="entry name" value="M23_peptidase"/>
    <property type="match status" value="1"/>
</dbReference>
<dbReference type="OrthoDB" id="9815245at2"/>
<dbReference type="GO" id="GO:0004222">
    <property type="term" value="F:metalloendopeptidase activity"/>
    <property type="evidence" value="ECO:0007669"/>
    <property type="project" value="TreeGrafter"/>
</dbReference>
<dbReference type="InterPro" id="IPR011055">
    <property type="entry name" value="Dup_hybrid_motif"/>
</dbReference>
<feature type="domain" description="M23ase beta-sheet core" evidence="2">
    <location>
        <begin position="167"/>
        <end position="262"/>
    </location>
</feature>
<dbReference type="PANTHER" id="PTHR21666">
    <property type="entry name" value="PEPTIDASE-RELATED"/>
    <property type="match status" value="1"/>
</dbReference>
<dbReference type="AlphaFoldDB" id="A0A1H6IAI2"/>
<protein>
    <submittedName>
        <fullName evidence="3">Murein DD-endopeptidase MepM and murein hydrolase activator NlpD, contain LysM domain</fullName>
    </submittedName>
</protein>
<evidence type="ECO:0000259" key="2">
    <source>
        <dbReference type="Pfam" id="PF01551"/>
    </source>
</evidence>
<feature type="chain" id="PRO_5010267471" evidence="1">
    <location>
        <begin position="22"/>
        <end position="272"/>
    </location>
</feature>
<dbReference type="Gene3D" id="2.70.70.10">
    <property type="entry name" value="Glucose Permease (Domain IIA)"/>
    <property type="match status" value="1"/>
</dbReference>
<dbReference type="RefSeq" id="WP_074768925.1">
    <property type="nucleotide sequence ID" value="NZ_FNWO01000010.1"/>
</dbReference>
<proteinExistence type="predicted"/>
<dbReference type="InterPro" id="IPR016047">
    <property type="entry name" value="M23ase_b-sheet_dom"/>
</dbReference>
<dbReference type="PANTHER" id="PTHR21666:SF285">
    <property type="entry name" value="M23 FAMILY METALLOPEPTIDASE"/>
    <property type="match status" value="1"/>
</dbReference>
<gene>
    <name evidence="3" type="ORF">SAMN04244559_02426</name>
</gene>
<keyword evidence="1" id="KW-0732">Signal</keyword>